<dbReference type="Pfam" id="PF01869">
    <property type="entry name" value="BcrAD_BadFG"/>
    <property type="match status" value="1"/>
</dbReference>
<comment type="caution">
    <text evidence="2">The sequence shown here is derived from an EMBL/GenBank/DDBJ whole genome shotgun (WGS) entry which is preliminary data.</text>
</comment>
<dbReference type="AlphaFoldDB" id="B0N1R0"/>
<reference evidence="2" key="2">
    <citation type="submission" date="2014-06" db="EMBL/GenBank/DDBJ databases">
        <title>Draft genome sequence of Clostridium ramosum(DSM 1402).</title>
        <authorList>
            <person name="Sudarsanam P."/>
            <person name="Ley R."/>
            <person name="Guruge J."/>
            <person name="Turnbaugh P.J."/>
            <person name="Mahowald M."/>
            <person name="Liep D."/>
            <person name="Gordon J."/>
        </authorList>
    </citation>
    <scope>NUCLEOTIDE SEQUENCE</scope>
    <source>
        <strain evidence="2">DSM 1402</strain>
    </source>
</reference>
<dbReference type="SUPFAM" id="SSF53067">
    <property type="entry name" value="Actin-like ATPase domain"/>
    <property type="match status" value="2"/>
</dbReference>
<organism evidence="2 3">
    <name type="scientific">Thomasclavelia ramosa DSM 1402</name>
    <dbReference type="NCBI Taxonomy" id="445974"/>
    <lineage>
        <taxon>Bacteria</taxon>
        <taxon>Bacillati</taxon>
        <taxon>Bacillota</taxon>
        <taxon>Erysipelotrichia</taxon>
        <taxon>Erysipelotrichales</taxon>
        <taxon>Coprobacillaceae</taxon>
        <taxon>Thomasclavelia</taxon>
    </lineage>
</organism>
<dbReference type="Proteomes" id="UP000005798">
    <property type="component" value="Unassembled WGS sequence"/>
</dbReference>
<accession>B0N1R0</accession>
<dbReference type="InterPro" id="IPR039758">
    <property type="entry name" value="NAGK-like"/>
</dbReference>
<keyword evidence="3" id="KW-1185">Reference proteome</keyword>
<dbReference type="RefSeq" id="WP_003535318.1">
    <property type="nucleotide sequence ID" value="NZ_CP036346.1"/>
</dbReference>
<dbReference type="PANTHER" id="PTHR12862:SF0">
    <property type="entry name" value="N-ACETYL-D-GLUCOSAMINE KINASE"/>
    <property type="match status" value="1"/>
</dbReference>
<evidence type="ECO:0000259" key="1">
    <source>
        <dbReference type="Pfam" id="PF01869"/>
    </source>
</evidence>
<reference evidence="2" key="1">
    <citation type="submission" date="2007-11" db="EMBL/GenBank/DDBJ databases">
        <authorList>
            <person name="Fulton L."/>
            <person name="Clifton S."/>
            <person name="Fulton B."/>
            <person name="Xu J."/>
            <person name="Minx P."/>
            <person name="Pepin K.H."/>
            <person name="Johnson M."/>
            <person name="Thiruvilangam P."/>
            <person name="Bhonagiri V."/>
            <person name="Nash W.E."/>
            <person name="Mardis E.R."/>
            <person name="Wilson R.K."/>
        </authorList>
    </citation>
    <scope>NUCLEOTIDE SEQUENCE [LARGE SCALE GENOMIC DNA]</scope>
    <source>
        <strain evidence="2">DSM 1402</strain>
    </source>
</reference>
<proteinExistence type="predicted"/>
<dbReference type="PANTHER" id="PTHR12862">
    <property type="entry name" value="BADF TYPE ATPASE DOMAIN-CONTAINING PROTEIN"/>
    <property type="match status" value="1"/>
</dbReference>
<sequence>MLYIGIDGGGTKTKMALFDDAGRKLKEIIKPSVHVLTQPREICIQILKDGVMGLDANFQAKVIAGLAGYGEQKEVRNKIATICKEAFGNREFSLYSDVRIAITGALGGGDGIVVVAGTGSIALSSKNNHITRCGGWGYQLGDEGSAYWIAKRMLALYCQQVDGRLEKTQLYYLIKEKCKLENDYDIITFINKLNHDRTSIASLAKLNGIAAKDNDKYALQIYKEAAYEIAVLIKALAKNFTSPFKVSYIGGVFEYGEDYVLKPLNNYLQPLSCQLVAPLYSPEYGAYLLGKK</sequence>
<dbReference type="GO" id="GO:0045127">
    <property type="term" value="F:N-acetylglucosamine kinase activity"/>
    <property type="evidence" value="ECO:0007669"/>
    <property type="project" value="InterPro"/>
</dbReference>
<dbReference type="InterPro" id="IPR043129">
    <property type="entry name" value="ATPase_NBD"/>
</dbReference>
<gene>
    <name evidence="2" type="ORF">CLORAM_00559</name>
</gene>
<dbReference type="EMBL" id="ABFX02000003">
    <property type="protein sequence ID" value="EDS19684.1"/>
    <property type="molecule type" value="Genomic_DNA"/>
</dbReference>
<evidence type="ECO:0000313" key="3">
    <source>
        <dbReference type="Proteomes" id="UP000005798"/>
    </source>
</evidence>
<name>B0N1R0_9FIRM</name>
<dbReference type="InterPro" id="IPR002731">
    <property type="entry name" value="ATPase_BadF"/>
</dbReference>
<dbReference type="HOGENOM" id="CLU_016274_1_0_9"/>
<feature type="domain" description="ATPase BadF/BadG/BcrA/BcrD type" evidence="1">
    <location>
        <begin position="4"/>
        <end position="290"/>
    </location>
</feature>
<evidence type="ECO:0000313" key="2">
    <source>
        <dbReference type="EMBL" id="EDS19684.1"/>
    </source>
</evidence>
<dbReference type="CDD" id="cd24007">
    <property type="entry name" value="ASKHA_NBD_eukNAGK-like"/>
    <property type="match status" value="1"/>
</dbReference>
<dbReference type="Gene3D" id="3.30.420.40">
    <property type="match status" value="2"/>
</dbReference>
<dbReference type="eggNOG" id="COG2971">
    <property type="taxonomic scope" value="Bacteria"/>
</dbReference>
<protein>
    <submittedName>
        <fullName evidence="2">BadF/BadG/BcrA/BcrD ATPase family protein</fullName>
    </submittedName>
</protein>